<gene>
    <name evidence="5" type="ORF">J0S82_011330</name>
</gene>
<evidence type="ECO:0000256" key="1">
    <source>
        <dbReference type="ARBA" id="ARBA00008275"/>
    </source>
</evidence>
<evidence type="ECO:0000256" key="3">
    <source>
        <dbReference type="SAM" id="Coils"/>
    </source>
</evidence>
<feature type="compositionally biased region" description="Low complexity" evidence="4">
    <location>
        <begin position="172"/>
        <end position="188"/>
    </location>
</feature>
<evidence type="ECO:0000256" key="2">
    <source>
        <dbReference type="ARBA" id="ARBA00023054"/>
    </source>
</evidence>
<name>A0A8J6ABD4_GALPY</name>
<feature type="compositionally biased region" description="Basic and acidic residues" evidence="4">
    <location>
        <begin position="828"/>
        <end position="844"/>
    </location>
</feature>
<dbReference type="Pfam" id="PF09738">
    <property type="entry name" value="LRRFIP"/>
    <property type="match status" value="1"/>
</dbReference>
<feature type="compositionally biased region" description="Low complexity" evidence="4">
    <location>
        <begin position="1061"/>
        <end position="1091"/>
    </location>
</feature>
<sequence length="1329" mass="137582">MDAAVSEGAGGDAAWGPWSAGGVSSSSPRQRPSAAPQHLTRVPFSPQVEERPEKDFTEKGPRSLPGLSAAALASLGGTSPRRGSGDTSVSVDTEASIREMKTGTQRVIRCPATPAPPLGVSPSQPALPCRRRPRSLPQRSSSPHAGARRERSIEAPESARWHLRSQGLAGTEASGQGPAGPQQGSQEGRVSRGHLRAPEKSPRCPARGAGCAQALEGPLLADVTEVGDFRASLAPGVVPHPTCRRGLEPTGWGCVAEPPAQHRRGTGRCSQGSLAKPRQPQHSRPHSAPLPSARGRPGRASRQRPQPGRDALVEAEEKYRKAMVSSAQLDNEKTLFMYQVDTLKDTLLELEEQLAESRRQCEEKGKVHGRGAQCGQGPGPRGHGAAPLALRGELEAELERERHAHSVLQFQFAEAKEALRRREEMLEVRAWPFCPCRGLGPSAAAAEGQLGRGPGAVSPEGVATRWRRGEAEAEAEDTGSGTALESERRTRQGGHHAGAVLGAWSAWRGPSMRALTDPDTGLAMVTRFQSEDETSRFLEDWASGCPPGARWPGAAQRCCEEQRPEAPRLDQPVAPPQQGGWWHAHAWVSAWASGAPQPAGSSEETRGQSRALERQKEFFDSVRSERDDLREEVVALREELKKLGVVFSPDLAANGETAQALDGAGLAAPTKTTEEGLHALTATGASALAALGPCDGPSLTLAASGVGRAGWAGRGLRRSLPLACASCRRPPGPWLCRRSFTSPAEASLARRCGPSPQAWRPLCRAATRLAHGAAGVCLTQLCWRLTVRAGGSENASLLCRLGSERPPRHRVPSAFCGLLGEAHGVENVGERETPPSAEPERRQEGPGPAAVHAQGLHAGDPASDLIPPADGAPRAAAGPPPGERTPGHESPLEHAEQARPDGAADAPSAEPGAAAQQSPGPQESGDEAQHPETPRDSGQGPDIEAQSGESPGERDPSAGVEAAVPSACRRLSGAEHEAPAAAGAEAEETAVGKRVGAEASDPPEGGDGPTRPGEEPAPSAGLGLEQEHAPQEATEPEASPRRSAEGGGEEEDEEEEDGEAGAEQPGPGEGQAPPATPSAASGPQAAAGQRPADADPGPRETKEPDEEKNEQPDTPEAAQKKTKNRKKKNKKKKPPAPAGPPGDAEDAPAAGGVAQEEQAPSTLRQAASEDTHSPTRRTASGGSRPADGLQNPAEPDGRPHQGEDGADAPAARDTLASGGDAHATDEQVHGGAGGDHGGQEGAPQSRAAAPGGEEEASSGQRDHGSLGAAPAERAEGPGAPGCLGRAVREGLESEELAHEGESGAADPGGPGEARATDGGGRSKEDCALS</sequence>
<feature type="region of interest" description="Disordered" evidence="4">
    <location>
        <begin position="250"/>
        <end position="311"/>
    </location>
</feature>
<feature type="compositionally biased region" description="Low complexity" evidence="4">
    <location>
        <begin position="63"/>
        <end position="80"/>
    </location>
</feature>
<organism evidence="5 6">
    <name type="scientific">Galemys pyrenaicus</name>
    <name type="common">Iberian desman</name>
    <name type="synonym">Pyrenean desman</name>
    <dbReference type="NCBI Taxonomy" id="202257"/>
    <lineage>
        <taxon>Eukaryota</taxon>
        <taxon>Metazoa</taxon>
        <taxon>Chordata</taxon>
        <taxon>Craniata</taxon>
        <taxon>Vertebrata</taxon>
        <taxon>Euteleostomi</taxon>
        <taxon>Mammalia</taxon>
        <taxon>Eutheria</taxon>
        <taxon>Laurasiatheria</taxon>
        <taxon>Eulipotyphla</taxon>
        <taxon>Talpidae</taxon>
        <taxon>Galemys</taxon>
    </lineage>
</organism>
<evidence type="ECO:0000313" key="6">
    <source>
        <dbReference type="Proteomes" id="UP000700334"/>
    </source>
</evidence>
<feature type="coiled-coil region" evidence="3">
    <location>
        <begin position="612"/>
        <end position="646"/>
    </location>
</feature>
<feature type="compositionally biased region" description="Low complexity" evidence="4">
    <location>
        <begin position="867"/>
        <end position="877"/>
    </location>
</feature>
<dbReference type="InterPro" id="IPR019139">
    <property type="entry name" value="LRRFIP1/2"/>
</dbReference>
<dbReference type="GO" id="GO:0000978">
    <property type="term" value="F:RNA polymerase II cis-regulatory region sequence-specific DNA binding"/>
    <property type="evidence" value="ECO:0007669"/>
    <property type="project" value="TreeGrafter"/>
</dbReference>
<feature type="compositionally biased region" description="Gly residues" evidence="4">
    <location>
        <begin position="1230"/>
        <end position="1240"/>
    </location>
</feature>
<proteinExistence type="inferred from homology"/>
<feature type="region of interest" description="Disordered" evidence="4">
    <location>
        <begin position="825"/>
        <end position="1329"/>
    </location>
</feature>
<dbReference type="Proteomes" id="UP000700334">
    <property type="component" value="Unassembled WGS sequence"/>
</dbReference>
<dbReference type="GO" id="GO:0000981">
    <property type="term" value="F:DNA-binding transcription factor activity, RNA polymerase II-specific"/>
    <property type="evidence" value="ECO:0007669"/>
    <property type="project" value="TreeGrafter"/>
</dbReference>
<evidence type="ECO:0000256" key="4">
    <source>
        <dbReference type="SAM" id="MobiDB-lite"/>
    </source>
</evidence>
<accession>A0A8J6ABD4</accession>
<dbReference type="Gene3D" id="1.20.5.4090">
    <property type="match status" value="2"/>
</dbReference>
<evidence type="ECO:0000313" key="5">
    <source>
        <dbReference type="EMBL" id="KAG8508249.1"/>
    </source>
</evidence>
<dbReference type="OrthoDB" id="10028421at2759"/>
<keyword evidence="2 3" id="KW-0175">Coiled coil</keyword>
<feature type="region of interest" description="Disordered" evidence="4">
    <location>
        <begin position="593"/>
        <end position="612"/>
    </location>
</feature>
<dbReference type="PANTHER" id="PTHR19212:SF5">
    <property type="entry name" value="LEUCINE-RICH REPEAT FLIGHTLESS-INTERACTING PROTEIN 1"/>
    <property type="match status" value="1"/>
</dbReference>
<dbReference type="PANTHER" id="PTHR19212">
    <property type="entry name" value="LEUCINE RICH REPEAT IN FLII INTERACTING PROTEIN"/>
    <property type="match status" value="1"/>
</dbReference>
<feature type="compositionally biased region" description="Basic and acidic residues" evidence="4">
    <location>
        <begin position="1286"/>
        <end position="1301"/>
    </location>
</feature>
<feature type="region of interest" description="Disordered" evidence="4">
    <location>
        <begin position="1"/>
        <end position="209"/>
    </location>
</feature>
<feature type="compositionally biased region" description="Low complexity" evidence="4">
    <location>
        <begin position="1241"/>
        <end position="1251"/>
    </location>
</feature>
<dbReference type="EMBL" id="JAGFMF010012051">
    <property type="protein sequence ID" value="KAG8508249.1"/>
    <property type="molecule type" value="Genomic_DNA"/>
</dbReference>
<feature type="compositionally biased region" description="Basic residues" evidence="4">
    <location>
        <begin position="1120"/>
        <end position="1134"/>
    </location>
</feature>
<feature type="region of interest" description="Disordered" evidence="4">
    <location>
        <begin position="467"/>
        <end position="495"/>
    </location>
</feature>
<feature type="compositionally biased region" description="Basic and acidic residues" evidence="4">
    <location>
        <begin position="147"/>
        <end position="160"/>
    </location>
</feature>
<feature type="compositionally biased region" description="Acidic residues" evidence="4">
    <location>
        <begin position="1047"/>
        <end position="1060"/>
    </location>
</feature>
<feature type="compositionally biased region" description="Gly residues" evidence="4">
    <location>
        <begin position="372"/>
        <end position="382"/>
    </location>
</feature>
<feature type="compositionally biased region" description="Low complexity" evidence="4">
    <location>
        <begin position="24"/>
        <end position="37"/>
    </location>
</feature>
<feature type="region of interest" description="Disordered" evidence="4">
    <location>
        <begin position="362"/>
        <end position="386"/>
    </location>
</feature>
<feature type="compositionally biased region" description="Basic and acidic residues" evidence="4">
    <location>
        <begin position="1092"/>
        <end position="1102"/>
    </location>
</feature>
<protein>
    <submittedName>
        <fullName evidence="5">Leucine-rich repeat flightless-interacting protein 1</fullName>
    </submittedName>
</protein>
<reference evidence="5" key="1">
    <citation type="journal article" date="2021" name="Evol. Appl.">
        <title>The genome of the Pyrenean desman and the effects of bottlenecks and inbreeding on the genomic landscape of an endangered species.</title>
        <authorList>
            <person name="Escoda L."/>
            <person name="Castresana J."/>
        </authorList>
    </citation>
    <scope>NUCLEOTIDE SEQUENCE</scope>
    <source>
        <strain evidence="5">IBE-C5619</strain>
    </source>
</reference>
<keyword evidence="6" id="KW-1185">Reference proteome</keyword>
<comment type="similarity">
    <text evidence="1">Belongs to the LRRFIP family.</text>
</comment>
<feature type="compositionally biased region" description="Basic and acidic residues" evidence="4">
    <location>
        <begin position="1320"/>
        <end position="1329"/>
    </location>
</feature>
<feature type="compositionally biased region" description="Basic and acidic residues" evidence="4">
    <location>
        <begin position="603"/>
        <end position="612"/>
    </location>
</feature>
<feature type="compositionally biased region" description="Basic and acidic residues" evidence="4">
    <location>
        <begin position="48"/>
        <end position="61"/>
    </location>
</feature>
<feature type="compositionally biased region" description="Low complexity" evidence="4">
    <location>
        <begin position="900"/>
        <end position="923"/>
    </location>
</feature>
<feature type="compositionally biased region" description="Basic and acidic residues" evidence="4">
    <location>
        <begin position="885"/>
        <end position="899"/>
    </location>
</feature>
<comment type="caution">
    <text evidence="5">The sequence shown here is derived from an EMBL/GenBank/DDBJ whole genome shotgun (WGS) entry which is preliminary data.</text>
</comment>